<evidence type="ECO:0000313" key="3">
    <source>
        <dbReference type="Proteomes" id="UP000595197"/>
    </source>
</evidence>
<evidence type="ECO:0000256" key="1">
    <source>
        <dbReference type="SAM" id="Phobius"/>
    </source>
</evidence>
<feature type="transmembrane region" description="Helical" evidence="1">
    <location>
        <begin position="96"/>
        <end position="117"/>
    </location>
</feature>
<dbReference type="Proteomes" id="UP000595197">
    <property type="component" value="Chromosome"/>
</dbReference>
<name>A0ABX7BA07_9PROT</name>
<keyword evidence="3" id="KW-1185">Reference proteome</keyword>
<keyword evidence="1" id="KW-0812">Transmembrane</keyword>
<gene>
    <name evidence="2" type="ORF">IGS68_25460</name>
</gene>
<accession>A0ABX7BA07</accession>
<dbReference type="RefSeq" id="WP_201075371.1">
    <property type="nucleotide sequence ID" value="NZ_CP067420.1"/>
</dbReference>
<sequence length="166" mass="17365">MADTLRDGPGAAGRTPEARSRFRPLAGFLAGFVGVLVFHQAMLGLLHLAGLTAGQPWALRPVPPLGLPAVLSAAFWGGVWGIALSAAERFFPRGAGYWLAAFLFGAVLPTLVAWFVVLPLKGMPAGNGWQPAGMLTGVLVNGAWGLGTAFILSRFSTGRRNLTKAV</sequence>
<dbReference type="EMBL" id="CP067420">
    <property type="protein sequence ID" value="QQP89297.1"/>
    <property type="molecule type" value="Genomic_DNA"/>
</dbReference>
<feature type="transmembrane region" description="Helical" evidence="1">
    <location>
        <begin position="129"/>
        <end position="152"/>
    </location>
</feature>
<proteinExistence type="predicted"/>
<keyword evidence="1" id="KW-0472">Membrane</keyword>
<reference evidence="2" key="1">
    <citation type="submission" date="2021-02" db="EMBL/GenBank/DDBJ databases">
        <title>Skermanella TT6 skin isolate.</title>
        <authorList>
            <person name="Lee K."/>
            <person name="Ganzorig M."/>
        </authorList>
    </citation>
    <scope>NUCLEOTIDE SEQUENCE</scope>
    <source>
        <strain evidence="2">TT6</strain>
    </source>
</reference>
<evidence type="ECO:0000313" key="2">
    <source>
        <dbReference type="EMBL" id="QQP89297.1"/>
    </source>
</evidence>
<protein>
    <submittedName>
        <fullName evidence="2">Uncharacterized protein</fullName>
    </submittedName>
</protein>
<keyword evidence="1" id="KW-1133">Transmembrane helix</keyword>
<feature type="transmembrane region" description="Helical" evidence="1">
    <location>
        <begin position="65"/>
        <end position="84"/>
    </location>
</feature>
<organism evidence="2 3">
    <name type="scientific">Skermanella cutis</name>
    <dbReference type="NCBI Taxonomy" id="2775420"/>
    <lineage>
        <taxon>Bacteria</taxon>
        <taxon>Pseudomonadati</taxon>
        <taxon>Pseudomonadota</taxon>
        <taxon>Alphaproteobacteria</taxon>
        <taxon>Rhodospirillales</taxon>
        <taxon>Azospirillaceae</taxon>
        <taxon>Skermanella</taxon>
    </lineage>
</organism>
<feature type="transmembrane region" description="Helical" evidence="1">
    <location>
        <begin position="25"/>
        <end position="45"/>
    </location>
</feature>